<name>A0A166DSK1_9AGAM</name>
<keyword evidence="5" id="KW-1185">Reference proteome</keyword>
<dbReference type="Pfam" id="PF13637">
    <property type="entry name" value="Ank_4"/>
    <property type="match status" value="1"/>
</dbReference>
<evidence type="ECO:0000313" key="4">
    <source>
        <dbReference type="EMBL" id="KZT38846.1"/>
    </source>
</evidence>
<protein>
    <submittedName>
        <fullName evidence="4">Ankyrin</fullName>
    </submittedName>
</protein>
<dbReference type="AlphaFoldDB" id="A0A166DSK1"/>
<evidence type="ECO:0000256" key="2">
    <source>
        <dbReference type="ARBA" id="ARBA00023043"/>
    </source>
</evidence>
<feature type="repeat" description="ANK" evidence="3">
    <location>
        <begin position="107"/>
        <end position="135"/>
    </location>
</feature>
<dbReference type="PROSITE" id="PS50297">
    <property type="entry name" value="ANK_REP_REGION"/>
    <property type="match status" value="2"/>
</dbReference>
<organism evidence="4 5">
    <name type="scientific">Sistotremastrum suecicum HHB10207 ss-3</name>
    <dbReference type="NCBI Taxonomy" id="1314776"/>
    <lineage>
        <taxon>Eukaryota</taxon>
        <taxon>Fungi</taxon>
        <taxon>Dikarya</taxon>
        <taxon>Basidiomycota</taxon>
        <taxon>Agaricomycotina</taxon>
        <taxon>Agaricomycetes</taxon>
        <taxon>Sistotremastrales</taxon>
        <taxon>Sistotremastraceae</taxon>
        <taxon>Sistotremastrum</taxon>
    </lineage>
</organism>
<dbReference type="PROSITE" id="PS50088">
    <property type="entry name" value="ANK_REPEAT"/>
    <property type="match status" value="2"/>
</dbReference>
<accession>A0A166DSK1</accession>
<dbReference type="Pfam" id="PF12796">
    <property type="entry name" value="Ank_2"/>
    <property type="match status" value="1"/>
</dbReference>
<feature type="repeat" description="ANK" evidence="3">
    <location>
        <begin position="34"/>
        <end position="66"/>
    </location>
</feature>
<dbReference type="SMART" id="SM00248">
    <property type="entry name" value="ANK"/>
    <property type="match status" value="3"/>
</dbReference>
<evidence type="ECO:0000256" key="3">
    <source>
        <dbReference type="PROSITE-ProRule" id="PRU00023"/>
    </source>
</evidence>
<keyword evidence="1" id="KW-0677">Repeat</keyword>
<dbReference type="PRINTS" id="PR01415">
    <property type="entry name" value="ANKYRIN"/>
</dbReference>
<evidence type="ECO:0000256" key="1">
    <source>
        <dbReference type="ARBA" id="ARBA00022737"/>
    </source>
</evidence>
<dbReference type="SUPFAM" id="SSF48403">
    <property type="entry name" value="Ankyrin repeat"/>
    <property type="match status" value="1"/>
</dbReference>
<evidence type="ECO:0000313" key="5">
    <source>
        <dbReference type="Proteomes" id="UP000076798"/>
    </source>
</evidence>
<proteinExistence type="predicted"/>
<dbReference type="InterPro" id="IPR002110">
    <property type="entry name" value="Ankyrin_rpt"/>
</dbReference>
<dbReference type="EMBL" id="KV428056">
    <property type="protein sequence ID" value="KZT38846.1"/>
    <property type="molecule type" value="Genomic_DNA"/>
</dbReference>
<gene>
    <name evidence="4" type="ORF">SISSUDRAFT_1033105</name>
</gene>
<dbReference type="OrthoDB" id="539213at2759"/>
<dbReference type="Gene3D" id="1.25.40.20">
    <property type="entry name" value="Ankyrin repeat-containing domain"/>
    <property type="match status" value="2"/>
</dbReference>
<sequence length="135" mass="14333">MSITVQSAAQKGQLSIIRSLLAENPALLNSTDVDGRTALHWAASAGYADVVRYLVDQKCDVDLPDARIHYTLSIDAHSRSHIASAGHEPIAEELIGAGANVNKTNDKGITPLHYAASKAHVDIGKLLISRGAQVN</sequence>
<dbReference type="Proteomes" id="UP000076798">
    <property type="component" value="Unassembled WGS sequence"/>
</dbReference>
<dbReference type="STRING" id="1314776.A0A166DSK1"/>
<dbReference type="PANTHER" id="PTHR24171">
    <property type="entry name" value="ANKYRIN REPEAT DOMAIN-CONTAINING PROTEIN 39-RELATED"/>
    <property type="match status" value="1"/>
</dbReference>
<dbReference type="InterPro" id="IPR036770">
    <property type="entry name" value="Ankyrin_rpt-contain_sf"/>
</dbReference>
<keyword evidence="2 3" id="KW-0040">ANK repeat</keyword>
<reference evidence="4 5" key="1">
    <citation type="journal article" date="2016" name="Mol. Biol. Evol.">
        <title>Comparative Genomics of Early-Diverging Mushroom-Forming Fungi Provides Insights into the Origins of Lignocellulose Decay Capabilities.</title>
        <authorList>
            <person name="Nagy L.G."/>
            <person name="Riley R."/>
            <person name="Tritt A."/>
            <person name="Adam C."/>
            <person name="Daum C."/>
            <person name="Floudas D."/>
            <person name="Sun H."/>
            <person name="Yadav J.S."/>
            <person name="Pangilinan J."/>
            <person name="Larsson K.H."/>
            <person name="Matsuura K."/>
            <person name="Barry K."/>
            <person name="Labutti K."/>
            <person name="Kuo R."/>
            <person name="Ohm R.A."/>
            <person name="Bhattacharya S.S."/>
            <person name="Shirouzu T."/>
            <person name="Yoshinaga Y."/>
            <person name="Martin F.M."/>
            <person name="Grigoriev I.V."/>
            <person name="Hibbett D.S."/>
        </authorList>
    </citation>
    <scope>NUCLEOTIDE SEQUENCE [LARGE SCALE GENOMIC DNA]</scope>
    <source>
        <strain evidence="4 5">HHB10207 ss-3</strain>
    </source>
</reference>